<sequence length="102" mass="11684">MILQAGLIVKIGISRSANKFLEKLDANSRKSVLTKIGILKTCLETQNVYPPEELDIKKLKGELKGFSRIRVGKMRVIFEIGKETDEIFIYEINFRGNKLKRT</sequence>
<proteinExistence type="predicted"/>
<evidence type="ECO:0000313" key="1">
    <source>
        <dbReference type="EMBL" id="GCA77712.1"/>
    </source>
</evidence>
<dbReference type="EMBL" id="BHVP01000170">
    <property type="protein sequence ID" value="GCA77712.1"/>
    <property type="molecule type" value="Genomic_DNA"/>
</dbReference>
<dbReference type="PANTHER" id="PTHR38813:SF1">
    <property type="entry name" value="TOXIN RELE1-RELATED"/>
    <property type="match status" value="1"/>
</dbReference>
<dbReference type="InterPro" id="IPR052747">
    <property type="entry name" value="TA_system_RelE_toxin"/>
</dbReference>
<evidence type="ECO:0008006" key="3">
    <source>
        <dbReference type="Google" id="ProtNLM"/>
    </source>
</evidence>
<dbReference type="RefSeq" id="WP_149988467.1">
    <property type="nucleotide sequence ID" value="NZ_BHVP01000170.1"/>
</dbReference>
<gene>
    <name evidence="1" type="ORF">MiTe_04568</name>
</gene>
<evidence type="ECO:0000313" key="2">
    <source>
        <dbReference type="Proteomes" id="UP000324917"/>
    </source>
</evidence>
<organism evidence="1 2">
    <name type="scientific">Microcystis aeruginosa NIES-2520</name>
    <dbReference type="NCBI Taxonomy" id="2303982"/>
    <lineage>
        <taxon>Bacteria</taxon>
        <taxon>Bacillati</taxon>
        <taxon>Cyanobacteriota</taxon>
        <taxon>Cyanophyceae</taxon>
        <taxon>Oscillatoriophycideae</taxon>
        <taxon>Chroococcales</taxon>
        <taxon>Microcystaceae</taxon>
        <taxon>Microcystis</taxon>
    </lineage>
</organism>
<protein>
    <recommendedName>
        <fullName evidence="3">Type II toxin-antitoxin system RelE/ParE family toxin</fullName>
    </recommendedName>
</protein>
<dbReference type="InterPro" id="IPR035093">
    <property type="entry name" value="RelE/ParE_toxin_dom_sf"/>
</dbReference>
<accession>A0A5A5RXA7</accession>
<dbReference type="AlphaFoldDB" id="A0A5A5RXA7"/>
<dbReference type="SUPFAM" id="SSF143011">
    <property type="entry name" value="RelE-like"/>
    <property type="match status" value="1"/>
</dbReference>
<dbReference type="Gene3D" id="3.30.2310.20">
    <property type="entry name" value="RelE-like"/>
    <property type="match status" value="1"/>
</dbReference>
<comment type="caution">
    <text evidence="1">The sequence shown here is derived from an EMBL/GenBank/DDBJ whole genome shotgun (WGS) entry which is preliminary data.</text>
</comment>
<dbReference type="PANTHER" id="PTHR38813">
    <property type="match status" value="1"/>
</dbReference>
<name>A0A5A5RXA7_MICAE</name>
<reference evidence="1 2" key="1">
    <citation type="submission" date="2018-09" db="EMBL/GenBank/DDBJ databases">
        <title>Evolutionary history of phycoerythrin pigmentation in the water bloom-forming cyanobacterium Microcystis aeruginosa.</title>
        <authorList>
            <person name="Tanabe Y."/>
            <person name="Tanabe Y."/>
            <person name="Yamaguchi H."/>
        </authorList>
    </citation>
    <scope>NUCLEOTIDE SEQUENCE [LARGE SCALE GENOMIC DNA]</scope>
    <source>
        <strain evidence="1 2">NIES-2520</strain>
    </source>
</reference>
<dbReference type="Proteomes" id="UP000324917">
    <property type="component" value="Unassembled WGS sequence"/>
</dbReference>